<evidence type="ECO:0000313" key="2">
    <source>
        <dbReference type="Proteomes" id="UP000035368"/>
    </source>
</evidence>
<proteinExistence type="predicted"/>
<organism evidence="1 2">
    <name type="scientific">Corynebacterium epidermidicanis</name>
    <dbReference type="NCBI Taxonomy" id="1050174"/>
    <lineage>
        <taxon>Bacteria</taxon>
        <taxon>Bacillati</taxon>
        <taxon>Actinomycetota</taxon>
        <taxon>Actinomycetes</taxon>
        <taxon>Mycobacteriales</taxon>
        <taxon>Corynebacteriaceae</taxon>
        <taxon>Corynebacterium</taxon>
    </lineage>
</organism>
<dbReference type="KEGG" id="cei:CEPID_02330"/>
<reference evidence="1 2" key="1">
    <citation type="submission" date="2015-05" db="EMBL/GenBank/DDBJ databases">
        <title>Complete genome sequence of Corynebacterium epidermidicanis DSM 45586, isolated from the skin of a dog suffering from pruritus.</title>
        <authorList>
            <person name="Ruckert C."/>
            <person name="Albersmeier A."/>
            <person name="Winkler A."/>
            <person name="Tauch A."/>
        </authorList>
    </citation>
    <scope>NUCLEOTIDE SEQUENCE [LARGE SCALE GENOMIC DNA]</scope>
    <source>
        <strain evidence="1 2">DSM 45586</strain>
    </source>
</reference>
<name>A0A0G3GU10_9CORY</name>
<gene>
    <name evidence="1" type="ORF">CEPID_02330</name>
</gene>
<dbReference type="AlphaFoldDB" id="A0A0G3GU10"/>
<keyword evidence="2" id="KW-1185">Reference proteome</keyword>
<dbReference type="PATRIC" id="fig|1050174.4.peg.472"/>
<dbReference type="EMBL" id="CP011541">
    <property type="protein sequence ID" value="AKK02347.1"/>
    <property type="molecule type" value="Genomic_DNA"/>
</dbReference>
<dbReference type="STRING" id="1050174.CEPID_02330"/>
<protein>
    <submittedName>
        <fullName evidence="1">Uncharacterized protein</fullName>
    </submittedName>
</protein>
<sequence>MQCARIKLLVDSTITQLILQLFPVKSQPMLGYRFSVNLVLVPIGSTEYGG</sequence>
<dbReference type="Proteomes" id="UP000035368">
    <property type="component" value="Chromosome"/>
</dbReference>
<accession>A0A0G3GU10</accession>
<evidence type="ECO:0000313" key="1">
    <source>
        <dbReference type="EMBL" id="AKK02347.1"/>
    </source>
</evidence>